<name>D0LKN1_HALO1</name>
<feature type="compositionally biased region" description="Pro residues" evidence="1">
    <location>
        <begin position="223"/>
        <end position="232"/>
    </location>
</feature>
<dbReference type="EMBL" id="CP001804">
    <property type="protein sequence ID" value="ACY15079.1"/>
    <property type="molecule type" value="Genomic_DNA"/>
</dbReference>
<protein>
    <submittedName>
        <fullName evidence="5">MJ0042 family finger-like protein</fullName>
    </submittedName>
</protein>
<feature type="compositionally biased region" description="Low complexity" evidence="1">
    <location>
        <begin position="275"/>
        <end position="300"/>
    </location>
</feature>
<sequence length="447" mass="47150">MKFHCHRCNKPYLIADERVRGKILKIRCKSCSTVITVREGMDSAVPSESQGQRSSSASAAARRSSSNLSGGVSASRDSSSNANGEARYRDLGDDWYLSVDGVEEGPFSLEGARDWAAGRPHEESVYCWREGFDDWVPVDEVAEFEGTRRSSRLALMPPPSAPMQAQEPPSSGAHRLSSGSMPIIEQESAYEEAMTTIDPRPLTSGALGPLLRAESKPGAAPAPSGPSGPPMHPAEAAAKLAQQSGAGMASAGGPGSGTHGAADPSSNAAWQATGVSSSRPDPSPSASVPSLAAARPASLANGQSAHGPMPDGQRRGLPMGWIAFAVILMLVAGVGVYFFLMMKPSAEAQGDPNAPPLAVEEVSAYLQRPESTRALQQCYKQARNRDAGQREVSIGLRIQPDGAVAEVILRKGVEAGFATCLRETVGSWRFRASRNGIRTEVPLVFGR</sequence>
<feature type="region of interest" description="Disordered" evidence="1">
    <location>
        <begin position="152"/>
        <end position="178"/>
    </location>
</feature>
<dbReference type="STRING" id="502025.Hoch_2545"/>
<dbReference type="AlphaFoldDB" id="D0LKN1"/>
<evidence type="ECO:0000256" key="1">
    <source>
        <dbReference type="SAM" id="MobiDB-lite"/>
    </source>
</evidence>
<organism evidence="5 6">
    <name type="scientific">Haliangium ochraceum (strain DSM 14365 / JCM 11303 / SMP-2)</name>
    <dbReference type="NCBI Taxonomy" id="502025"/>
    <lineage>
        <taxon>Bacteria</taxon>
        <taxon>Pseudomonadati</taxon>
        <taxon>Myxococcota</taxon>
        <taxon>Polyangia</taxon>
        <taxon>Haliangiales</taxon>
        <taxon>Kofleriaceae</taxon>
        <taxon>Haliangium</taxon>
    </lineage>
</organism>
<gene>
    <name evidence="5" type="ordered locus">Hoch_2545</name>
</gene>
<dbReference type="RefSeq" id="WP_012827687.1">
    <property type="nucleotide sequence ID" value="NC_013440.1"/>
</dbReference>
<keyword evidence="2" id="KW-0812">Transmembrane</keyword>
<dbReference type="OrthoDB" id="198456at2"/>
<feature type="transmembrane region" description="Helical" evidence="2">
    <location>
        <begin position="319"/>
        <end position="340"/>
    </location>
</feature>
<keyword evidence="2" id="KW-0472">Membrane</keyword>
<keyword evidence="2" id="KW-1133">Transmembrane helix</keyword>
<feature type="domain" description="GYF" evidence="4">
    <location>
        <begin position="95"/>
        <end position="144"/>
    </location>
</feature>
<proteinExistence type="predicted"/>
<dbReference type="InterPro" id="IPR011723">
    <property type="entry name" value="Znf/thioredoxin_put"/>
</dbReference>
<dbReference type="Pfam" id="PF14237">
    <property type="entry name" value="GYF_2"/>
    <property type="match status" value="1"/>
</dbReference>
<evidence type="ECO:0000256" key="2">
    <source>
        <dbReference type="SAM" id="Phobius"/>
    </source>
</evidence>
<keyword evidence="6" id="KW-1185">Reference proteome</keyword>
<reference evidence="5 6" key="1">
    <citation type="journal article" date="2010" name="Stand. Genomic Sci.">
        <title>Complete genome sequence of Haliangium ochraceum type strain (SMP-2).</title>
        <authorList>
            <consortium name="US DOE Joint Genome Institute (JGI-PGF)"/>
            <person name="Ivanova N."/>
            <person name="Daum C."/>
            <person name="Lang E."/>
            <person name="Abt B."/>
            <person name="Kopitz M."/>
            <person name="Saunders E."/>
            <person name="Lapidus A."/>
            <person name="Lucas S."/>
            <person name="Glavina Del Rio T."/>
            <person name="Nolan M."/>
            <person name="Tice H."/>
            <person name="Copeland A."/>
            <person name="Cheng J.F."/>
            <person name="Chen F."/>
            <person name="Bruce D."/>
            <person name="Goodwin L."/>
            <person name="Pitluck S."/>
            <person name="Mavromatis K."/>
            <person name="Pati A."/>
            <person name="Mikhailova N."/>
            <person name="Chen A."/>
            <person name="Palaniappan K."/>
            <person name="Land M."/>
            <person name="Hauser L."/>
            <person name="Chang Y.J."/>
            <person name="Jeffries C.D."/>
            <person name="Detter J.C."/>
            <person name="Brettin T."/>
            <person name="Rohde M."/>
            <person name="Goker M."/>
            <person name="Bristow J."/>
            <person name="Markowitz V."/>
            <person name="Eisen J.A."/>
            <person name="Hugenholtz P."/>
            <person name="Kyrpides N.C."/>
            <person name="Klenk H.P."/>
        </authorList>
    </citation>
    <scope>NUCLEOTIDE SEQUENCE [LARGE SCALE GENOMIC DNA]</scope>
    <source>
        <strain evidence="6">DSM 14365 / CIP 107738 / JCM 11303 / AJ 13395 / SMP-2</strain>
    </source>
</reference>
<feature type="region of interest" description="Disordered" evidence="1">
    <location>
        <begin position="43"/>
        <end position="85"/>
    </location>
</feature>
<dbReference type="KEGG" id="hoh:Hoch_2545"/>
<evidence type="ECO:0000313" key="6">
    <source>
        <dbReference type="Proteomes" id="UP000001880"/>
    </source>
</evidence>
<feature type="compositionally biased region" description="Low complexity" evidence="1">
    <location>
        <begin position="53"/>
        <end position="84"/>
    </location>
</feature>
<feature type="compositionally biased region" description="Polar residues" evidence="1">
    <location>
        <begin position="264"/>
        <end position="274"/>
    </location>
</feature>
<feature type="domain" description="Zinc finger/thioredoxin putative" evidence="3">
    <location>
        <begin position="1"/>
        <end position="36"/>
    </location>
</feature>
<feature type="region of interest" description="Disordered" evidence="1">
    <location>
        <begin position="199"/>
        <end position="312"/>
    </location>
</feature>
<accession>D0LKN1</accession>
<dbReference type="Proteomes" id="UP000001880">
    <property type="component" value="Chromosome"/>
</dbReference>
<evidence type="ECO:0000259" key="4">
    <source>
        <dbReference type="Pfam" id="PF14237"/>
    </source>
</evidence>
<dbReference type="Pfam" id="PF13717">
    <property type="entry name" value="Zn_ribbon_4"/>
    <property type="match status" value="1"/>
</dbReference>
<evidence type="ECO:0000313" key="5">
    <source>
        <dbReference type="EMBL" id="ACY15079.1"/>
    </source>
</evidence>
<evidence type="ECO:0000259" key="3">
    <source>
        <dbReference type="Pfam" id="PF13717"/>
    </source>
</evidence>
<dbReference type="HOGENOM" id="CLU_612192_0_0_7"/>
<dbReference type="InterPro" id="IPR025640">
    <property type="entry name" value="GYF_2"/>
</dbReference>